<reference evidence="8" key="1">
    <citation type="submission" date="2020-07" db="EMBL/GenBank/DDBJ databases">
        <title>Genome sequence and genetic diversity analysis of an under-domesticated orphan crop, white fonio (Digitaria exilis).</title>
        <authorList>
            <person name="Bennetzen J.L."/>
            <person name="Chen S."/>
            <person name="Ma X."/>
            <person name="Wang X."/>
            <person name="Yssel A.E.J."/>
            <person name="Chaluvadi S.R."/>
            <person name="Johnson M."/>
            <person name="Gangashetty P."/>
            <person name="Hamidou F."/>
            <person name="Sanogo M.D."/>
            <person name="Zwaenepoel A."/>
            <person name="Wallace J."/>
            <person name="Van De Peer Y."/>
            <person name="Van Deynze A."/>
        </authorList>
    </citation>
    <scope>NUCLEOTIDE SEQUENCE</scope>
    <source>
        <tissue evidence="8">Leaves</tissue>
    </source>
</reference>
<keyword evidence="3 6" id="KW-0812">Transmembrane</keyword>
<comment type="caution">
    <text evidence="8">The sequence shown here is derived from an EMBL/GenBank/DDBJ whole genome shotgun (WGS) entry which is preliminary data.</text>
</comment>
<evidence type="ECO:0000256" key="1">
    <source>
        <dbReference type="ARBA" id="ARBA00004141"/>
    </source>
</evidence>
<dbReference type="Pfam" id="PF00854">
    <property type="entry name" value="PTR2"/>
    <property type="match status" value="1"/>
</dbReference>
<dbReference type="CDD" id="cd17351">
    <property type="entry name" value="MFS_NPF"/>
    <property type="match status" value="1"/>
</dbReference>
<name>A0A835AVS4_9POAL</name>
<evidence type="ECO:0000313" key="8">
    <source>
        <dbReference type="EMBL" id="KAF8674871.1"/>
    </source>
</evidence>
<organism evidence="8 9">
    <name type="scientific">Digitaria exilis</name>
    <dbReference type="NCBI Taxonomy" id="1010633"/>
    <lineage>
        <taxon>Eukaryota</taxon>
        <taxon>Viridiplantae</taxon>
        <taxon>Streptophyta</taxon>
        <taxon>Embryophyta</taxon>
        <taxon>Tracheophyta</taxon>
        <taxon>Spermatophyta</taxon>
        <taxon>Magnoliopsida</taxon>
        <taxon>Liliopsida</taxon>
        <taxon>Poales</taxon>
        <taxon>Poaceae</taxon>
        <taxon>PACMAD clade</taxon>
        <taxon>Panicoideae</taxon>
        <taxon>Panicodae</taxon>
        <taxon>Paniceae</taxon>
        <taxon>Anthephorinae</taxon>
        <taxon>Digitaria</taxon>
    </lineage>
</organism>
<evidence type="ECO:0000313" key="9">
    <source>
        <dbReference type="Proteomes" id="UP000636709"/>
    </source>
</evidence>
<evidence type="ECO:0000256" key="6">
    <source>
        <dbReference type="RuleBase" id="RU003755"/>
    </source>
</evidence>
<dbReference type="Proteomes" id="UP000636709">
    <property type="component" value="Unassembled WGS sequence"/>
</dbReference>
<sequence length="573" mass="62362">METADVERPLIHHLSPQDDVSQYTSDGTFDINNKPALKQSTGNWRACFMILGAEFTECMAFFAIGKNLVTFLTAELRETNVDAAKNVSTWIGSCFLTPVIGAFLADTYWGRYKTVVIFLLIYIIGMLILTVSASLPLIMYVPHNSEVRRVAAYLGLYLVALGTGGIKPCTSALGADQFDGADQVERATKGSFFNWYYFSVNIGSLLSGTVLVWIQEDIGWGVGFAIPMLLMVSGLAVFIAGRKVYRYKKQGGSSLTSVAQVVVAAVRNYDLVLPEHSSGIEHGKQFRYMPYYSLQFSHLAMFLDKAAIVAPCTGEKGKAATTSPWRLCTASQVEELRMLLRMLPVWASMVLFFTATAQMSSTLIEQGAVMDHRVGPFTVPPASLATFDVISVMVCIPIYDAVLVPLARRATGKDRGLSQLQRIGVGLALSVVGMAYAAVVEGRRLALVRAHMPAMSIMWQAPAFAVLGAGEVFAAIGTLEYFYDQSPEGMKSLGSALAYLTIAAGNYLNSAVLAAVAAVTTASGGAEPGWIPDDLNKGHLDYFFWMMAALCLMNLAQFAHRSIRYRGQEKQVC</sequence>
<feature type="transmembrane region" description="Helical" evidence="7">
    <location>
        <begin position="89"/>
        <end position="109"/>
    </location>
</feature>
<comment type="subcellular location">
    <subcellularLocation>
        <location evidence="1 6">Membrane</location>
        <topology evidence="1 6">Multi-pass membrane protein</topology>
    </subcellularLocation>
</comment>
<proteinExistence type="inferred from homology"/>
<accession>A0A835AVS4</accession>
<evidence type="ECO:0000256" key="2">
    <source>
        <dbReference type="ARBA" id="ARBA00005982"/>
    </source>
</evidence>
<dbReference type="InterPro" id="IPR018456">
    <property type="entry name" value="PTR2_symporter_CS"/>
</dbReference>
<keyword evidence="9" id="KW-1185">Reference proteome</keyword>
<dbReference type="PANTHER" id="PTHR11654">
    <property type="entry name" value="OLIGOPEPTIDE TRANSPORTER-RELATED"/>
    <property type="match status" value="1"/>
</dbReference>
<dbReference type="GO" id="GO:0022857">
    <property type="term" value="F:transmembrane transporter activity"/>
    <property type="evidence" value="ECO:0007669"/>
    <property type="project" value="InterPro"/>
</dbReference>
<keyword evidence="6" id="KW-0813">Transport</keyword>
<feature type="transmembrane region" description="Helical" evidence="7">
    <location>
        <begin position="419"/>
        <end position="439"/>
    </location>
</feature>
<dbReference type="SUPFAM" id="SSF103473">
    <property type="entry name" value="MFS general substrate transporter"/>
    <property type="match status" value="1"/>
</dbReference>
<evidence type="ECO:0000256" key="5">
    <source>
        <dbReference type="ARBA" id="ARBA00023136"/>
    </source>
</evidence>
<protein>
    <submittedName>
        <fullName evidence="8">Uncharacterized protein</fullName>
    </submittedName>
</protein>
<gene>
    <name evidence="8" type="ORF">HU200_048005</name>
</gene>
<keyword evidence="4 7" id="KW-1133">Transmembrane helix</keyword>
<feature type="transmembrane region" description="Helical" evidence="7">
    <location>
        <begin position="220"/>
        <end position="240"/>
    </location>
</feature>
<dbReference type="GO" id="GO:0006857">
    <property type="term" value="P:oligopeptide transport"/>
    <property type="evidence" value="ECO:0007669"/>
    <property type="project" value="InterPro"/>
</dbReference>
<feature type="transmembrane region" description="Helical" evidence="7">
    <location>
        <begin position="495"/>
        <end position="522"/>
    </location>
</feature>
<dbReference type="GO" id="GO:0016020">
    <property type="term" value="C:membrane"/>
    <property type="evidence" value="ECO:0007669"/>
    <property type="project" value="UniProtKB-SubCell"/>
</dbReference>
<feature type="transmembrane region" description="Helical" evidence="7">
    <location>
        <begin position="459"/>
        <end position="483"/>
    </location>
</feature>
<evidence type="ECO:0000256" key="7">
    <source>
        <dbReference type="SAM" id="Phobius"/>
    </source>
</evidence>
<feature type="transmembrane region" description="Helical" evidence="7">
    <location>
        <begin position="195"/>
        <end position="214"/>
    </location>
</feature>
<evidence type="ECO:0000256" key="3">
    <source>
        <dbReference type="ARBA" id="ARBA00022692"/>
    </source>
</evidence>
<feature type="transmembrane region" description="Helical" evidence="7">
    <location>
        <begin position="384"/>
        <end position="407"/>
    </location>
</feature>
<feature type="transmembrane region" description="Helical" evidence="7">
    <location>
        <begin position="542"/>
        <end position="560"/>
    </location>
</feature>
<dbReference type="OrthoDB" id="8904098at2759"/>
<dbReference type="EMBL" id="JACEFO010002193">
    <property type="protein sequence ID" value="KAF8674871.1"/>
    <property type="molecule type" value="Genomic_DNA"/>
</dbReference>
<dbReference type="Gene3D" id="1.20.1250.20">
    <property type="entry name" value="MFS general substrate transporter like domains"/>
    <property type="match status" value="1"/>
</dbReference>
<keyword evidence="5 7" id="KW-0472">Membrane</keyword>
<dbReference type="AlphaFoldDB" id="A0A835AVS4"/>
<dbReference type="InterPro" id="IPR000109">
    <property type="entry name" value="POT_fam"/>
</dbReference>
<feature type="transmembrane region" description="Helical" evidence="7">
    <location>
        <begin position="150"/>
        <end position="174"/>
    </location>
</feature>
<comment type="similarity">
    <text evidence="2 6">Belongs to the major facilitator superfamily. Proton-dependent oligopeptide transporter (POT/PTR) (TC 2.A.17) family.</text>
</comment>
<evidence type="ECO:0000256" key="4">
    <source>
        <dbReference type="ARBA" id="ARBA00022989"/>
    </source>
</evidence>
<feature type="transmembrane region" description="Helical" evidence="7">
    <location>
        <begin position="345"/>
        <end position="364"/>
    </location>
</feature>
<feature type="transmembrane region" description="Helical" evidence="7">
    <location>
        <begin position="116"/>
        <end position="138"/>
    </location>
</feature>
<feature type="transmembrane region" description="Helical" evidence="7">
    <location>
        <begin position="46"/>
        <end position="69"/>
    </location>
</feature>
<dbReference type="PROSITE" id="PS01023">
    <property type="entry name" value="PTR2_2"/>
    <property type="match status" value="1"/>
</dbReference>
<dbReference type="InterPro" id="IPR036259">
    <property type="entry name" value="MFS_trans_sf"/>
</dbReference>